<proteinExistence type="predicted"/>
<protein>
    <submittedName>
        <fullName evidence="1">Zinc carboxypeptidase</fullName>
    </submittedName>
</protein>
<sequence>MRVHVFARAGLLFLSAPALAAAGPSRFDQCCTSPLDQPDTRPSWRKLSDRVLHALWAPPQAPTPAGQPPHDSNARGGRVSPPGKLLARYGEDMVLRFNVSTEYEAAKLAEAASTLFLDVWEFSENWVDIRLAKDVVPSLLGLLPASLQEAHAPLMRDHDLAQAIFDSYPATDPNSIPSREPFSHSVRPAQNAQTNLFFRDYQPLSVIMPWLRLMESLFTTHTRLINIGISYEGRDIPALRVGVHPTNKDQDSGPRKTILVTGGSHAREWISVSTVNYLAYSLITSYGKSATTTALLEAFDWVFVPTLNPDGYVYTWETDRLWRKNRQMTSLRFCRGVDLDRSYDFHWDSESTRGNPCSESFAGDEPFEGVEAKRFADWARNETEQNNVNFVAFIDLHSYSEQVLYPYSYSCAAFPPTLEDLEEVALGLAKAIRVSKNGHSYKATSACEGNVAYTGKNKDQKTYLPRIESGGGSALDWFYNEMSIKYSYQIKLRDTGSYGFLLPKQNIVPTGKEVLDAVYYLGHYMLGDIGLASEDGEMASTTQNPKVNPLTEMVEQTEEEEPKLEFFGNFADDDHTEWELRRRRRR</sequence>
<keyword evidence="1" id="KW-0378">Hydrolase</keyword>
<keyword evidence="1" id="KW-0645">Protease</keyword>
<comment type="caution">
    <text evidence="1">The sequence shown here is derived from an EMBL/GenBank/DDBJ whole genome shotgun (WGS) entry which is preliminary data.</text>
</comment>
<evidence type="ECO:0000313" key="1">
    <source>
        <dbReference type="EMBL" id="GME40873.1"/>
    </source>
</evidence>
<accession>A0ACB5SH66</accession>
<gene>
    <name evidence="1" type="primary">g3521</name>
    <name evidence="1" type="ORF">NpPPO83_00003521</name>
</gene>
<name>A0ACB5SH66_9PEZI</name>
<organism evidence="1 2">
    <name type="scientific">Neofusicoccum parvum</name>
    <dbReference type="NCBI Taxonomy" id="310453"/>
    <lineage>
        <taxon>Eukaryota</taxon>
        <taxon>Fungi</taxon>
        <taxon>Dikarya</taxon>
        <taxon>Ascomycota</taxon>
        <taxon>Pezizomycotina</taxon>
        <taxon>Dothideomycetes</taxon>
        <taxon>Dothideomycetes incertae sedis</taxon>
        <taxon>Botryosphaeriales</taxon>
        <taxon>Botryosphaeriaceae</taxon>
        <taxon>Neofusicoccum</taxon>
    </lineage>
</organism>
<evidence type="ECO:0000313" key="2">
    <source>
        <dbReference type="Proteomes" id="UP001165186"/>
    </source>
</evidence>
<reference evidence="1" key="1">
    <citation type="submission" date="2024-09" db="EMBL/GenBank/DDBJ databases">
        <title>Draft Genome Sequences of Neofusicoccum parvum.</title>
        <authorList>
            <person name="Ashida A."/>
            <person name="Camagna M."/>
            <person name="Tanaka A."/>
            <person name="Takemoto D."/>
        </authorList>
    </citation>
    <scope>NUCLEOTIDE SEQUENCE</scope>
    <source>
        <strain evidence="1">PPO83</strain>
    </source>
</reference>
<keyword evidence="1" id="KW-0121">Carboxypeptidase</keyword>
<keyword evidence="2" id="KW-1185">Reference proteome</keyword>
<dbReference type="Proteomes" id="UP001165186">
    <property type="component" value="Unassembled WGS sequence"/>
</dbReference>
<dbReference type="EMBL" id="BSXG01000095">
    <property type="protein sequence ID" value="GME40873.1"/>
    <property type="molecule type" value="Genomic_DNA"/>
</dbReference>